<feature type="region of interest" description="Disordered" evidence="1">
    <location>
        <begin position="1"/>
        <end position="27"/>
    </location>
</feature>
<reference evidence="2" key="1">
    <citation type="submission" date="2023-10" db="EMBL/GenBank/DDBJ databases">
        <title>Genome assemblies of two species of porcelain crab, Petrolisthes cinctipes and Petrolisthes manimaculis (Anomura: Porcellanidae).</title>
        <authorList>
            <person name="Angst P."/>
        </authorList>
    </citation>
    <scope>NUCLEOTIDE SEQUENCE</scope>
    <source>
        <strain evidence="2">PB745_01</strain>
        <tissue evidence="2">Gill</tissue>
    </source>
</reference>
<accession>A0AAE1BFU4</accession>
<proteinExistence type="predicted"/>
<evidence type="ECO:0000313" key="3">
    <source>
        <dbReference type="Proteomes" id="UP001286313"/>
    </source>
</evidence>
<keyword evidence="3" id="KW-1185">Reference proteome</keyword>
<dbReference type="AlphaFoldDB" id="A0AAE1BFU4"/>
<dbReference type="EMBL" id="JAWQEG010008724">
    <property type="protein sequence ID" value="KAK3849770.1"/>
    <property type="molecule type" value="Genomic_DNA"/>
</dbReference>
<evidence type="ECO:0000313" key="2">
    <source>
        <dbReference type="EMBL" id="KAK3849770.1"/>
    </source>
</evidence>
<gene>
    <name evidence="2" type="ORF">Pcinc_043491</name>
</gene>
<protein>
    <submittedName>
        <fullName evidence="2">Uncharacterized protein</fullName>
    </submittedName>
</protein>
<name>A0AAE1BFU4_PETCI</name>
<dbReference type="Proteomes" id="UP001286313">
    <property type="component" value="Unassembled WGS sequence"/>
</dbReference>
<organism evidence="2 3">
    <name type="scientific">Petrolisthes cinctipes</name>
    <name type="common">Flat porcelain crab</name>
    <dbReference type="NCBI Taxonomy" id="88211"/>
    <lineage>
        <taxon>Eukaryota</taxon>
        <taxon>Metazoa</taxon>
        <taxon>Ecdysozoa</taxon>
        <taxon>Arthropoda</taxon>
        <taxon>Crustacea</taxon>
        <taxon>Multicrustacea</taxon>
        <taxon>Malacostraca</taxon>
        <taxon>Eumalacostraca</taxon>
        <taxon>Eucarida</taxon>
        <taxon>Decapoda</taxon>
        <taxon>Pleocyemata</taxon>
        <taxon>Anomura</taxon>
        <taxon>Galatheoidea</taxon>
        <taxon>Porcellanidae</taxon>
        <taxon>Petrolisthes</taxon>
    </lineage>
</organism>
<comment type="caution">
    <text evidence="2">The sequence shown here is derived from an EMBL/GenBank/DDBJ whole genome shotgun (WGS) entry which is preliminary data.</text>
</comment>
<feature type="compositionally biased region" description="Basic and acidic residues" evidence="1">
    <location>
        <begin position="1"/>
        <end position="10"/>
    </location>
</feature>
<sequence>MDRGSKDKRTGAGIDRGGDGQGTRQASYRCPASKCNYWTNVRGGPAGGRGRAPSIKARAAGGKVKKQDNLNACSLSLPPHPIGTLATLSHTSLGGPPSRPAGKRSQHRAIHRSVRVACQPHLASPMEYLSTVQHFSPLSPAPLAWVMGGTSCTKLTEMDYSALPVEEL</sequence>
<feature type="compositionally biased region" description="Basic residues" evidence="1">
    <location>
        <begin position="101"/>
        <end position="110"/>
    </location>
</feature>
<evidence type="ECO:0000256" key="1">
    <source>
        <dbReference type="SAM" id="MobiDB-lite"/>
    </source>
</evidence>
<feature type="region of interest" description="Disordered" evidence="1">
    <location>
        <begin position="89"/>
        <end position="110"/>
    </location>
</feature>